<reference evidence="7 8" key="1">
    <citation type="submission" date="2018-01" db="EMBL/GenBank/DDBJ databases">
        <title>Whole genome sequence of Azospirillum brasilense REC3 isolated from strawberry roots.</title>
        <authorList>
            <person name="Fontana C.A."/>
            <person name="Salazar S.M."/>
            <person name="Bassi D."/>
            <person name="Puglisi E."/>
            <person name="Lovaisa N.C."/>
            <person name="Toffoli L.M."/>
            <person name="Pedraza R."/>
            <person name="Cocconcelli P.S."/>
        </authorList>
    </citation>
    <scope>NUCLEOTIDE SEQUENCE [LARGE SCALE GENOMIC DNA]</scope>
    <source>
        <strain evidence="7 8">REC3</strain>
    </source>
</reference>
<protein>
    <recommendedName>
        <fullName evidence="2">histidine kinase</fullName>
        <ecNumber evidence="2">2.7.13.3</ecNumber>
    </recommendedName>
</protein>
<dbReference type="Pfam" id="PF13188">
    <property type="entry name" value="PAS_8"/>
    <property type="match status" value="1"/>
</dbReference>
<dbReference type="SUPFAM" id="SSF55874">
    <property type="entry name" value="ATPase domain of HSP90 chaperone/DNA topoisomerase II/histidine kinase"/>
    <property type="match status" value="1"/>
</dbReference>
<evidence type="ECO:0000256" key="4">
    <source>
        <dbReference type="PROSITE-ProRule" id="PRU00169"/>
    </source>
</evidence>
<dbReference type="SUPFAM" id="SSF55785">
    <property type="entry name" value="PYP-like sensor domain (PAS domain)"/>
    <property type="match status" value="2"/>
</dbReference>
<dbReference type="InterPro" id="IPR011006">
    <property type="entry name" value="CheY-like_superfamily"/>
</dbReference>
<dbReference type="PANTHER" id="PTHR43065">
    <property type="entry name" value="SENSOR HISTIDINE KINASE"/>
    <property type="match status" value="1"/>
</dbReference>
<comment type="caution">
    <text evidence="7">The sequence shown here is derived from an EMBL/GenBank/DDBJ whole genome shotgun (WGS) entry which is preliminary data.</text>
</comment>
<keyword evidence="3 4" id="KW-0597">Phosphoprotein</keyword>
<sequence>MDRPDQELAELLDTLGARLSAAPPGALAHLREPLRALRDRLDAVVESPASRHPGEGEAHFRALLSDAIGCVSEGFVLFGADGRLVLCNDRYRAAYPLLSDHLIPGVRFADLLRVAVERGAAGDDLGDPSDWIAERLNRHIRSGPPTDHQLGDGRWYRISEHATRFGGVVKILTDITELKRHEEALADSEARYRRLVEMAPYGILIWDGLRLRFANRSAALILGNGDPDAMLRIPLVEATEFDGVQRLFDWLPPPGSGLEAPPPVEARFVTAQGALRELEVGIHPFAVEGEAAWFLVLTDITGRKQAERAIQQAQKMQAIGQLAGGIAHEFNNMLTAIGGFAQMARRAPQDRSRVEQCLTEIVKATDRASGLTAQLLSFGRPGQTDAARPVRVGAVIDDLRRFLGPTLGERHPLRIEGAGGGAVVTIDPALLHQSLLNLVLNARDAMPEGGPIAIAVERTDDLGVIITVADTGCGIDPAVIDRIFEPFFTTKEPGAGTGLGLALVYSTVARAGGDVEVDTELGRGTVFTLRLPTEDVAEPQDADAPGLDDAFLLDAADDEMEGLSMAATVLLVEDEAQVRDFIRLTLEDMGMRVVCAADGTEALRAYADHGGAFDLLVTDLVMPQVGGASVARALRRENPDLPTVLMSGYPPETESLDDLLADPKSGGRRIVFLRKPINPDELADTIHALLI</sequence>
<dbReference type="SUPFAM" id="SSF47384">
    <property type="entry name" value="Homodimeric domain of signal transducing histidine kinase"/>
    <property type="match status" value="1"/>
</dbReference>
<dbReference type="PRINTS" id="PR00344">
    <property type="entry name" value="BCTRLSENSOR"/>
</dbReference>
<dbReference type="InterPro" id="IPR000014">
    <property type="entry name" value="PAS"/>
</dbReference>
<dbReference type="SMART" id="SM00387">
    <property type="entry name" value="HATPase_c"/>
    <property type="match status" value="1"/>
</dbReference>
<dbReference type="Pfam" id="PF12860">
    <property type="entry name" value="PAS_7"/>
    <property type="match status" value="1"/>
</dbReference>
<evidence type="ECO:0000313" key="8">
    <source>
        <dbReference type="Proteomes" id="UP000236268"/>
    </source>
</evidence>
<dbReference type="Pfam" id="PF02518">
    <property type="entry name" value="HATPase_c"/>
    <property type="match status" value="1"/>
</dbReference>
<feature type="domain" description="Response regulatory" evidence="6">
    <location>
        <begin position="568"/>
        <end position="690"/>
    </location>
</feature>
<dbReference type="InterPro" id="IPR003594">
    <property type="entry name" value="HATPase_dom"/>
</dbReference>
<evidence type="ECO:0000313" key="7">
    <source>
        <dbReference type="EMBL" id="PNQ96377.1"/>
    </source>
</evidence>
<proteinExistence type="predicted"/>
<dbReference type="InterPro" id="IPR035965">
    <property type="entry name" value="PAS-like_dom_sf"/>
</dbReference>
<accession>A0A2K1FV11</accession>
<dbReference type="SUPFAM" id="SSF52172">
    <property type="entry name" value="CheY-like"/>
    <property type="match status" value="1"/>
</dbReference>
<dbReference type="SMART" id="SM00448">
    <property type="entry name" value="REC"/>
    <property type="match status" value="1"/>
</dbReference>
<evidence type="ECO:0000256" key="3">
    <source>
        <dbReference type="ARBA" id="ARBA00022553"/>
    </source>
</evidence>
<dbReference type="GO" id="GO:0000155">
    <property type="term" value="F:phosphorelay sensor kinase activity"/>
    <property type="evidence" value="ECO:0007669"/>
    <property type="project" value="InterPro"/>
</dbReference>
<dbReference type="Proteomes" id="UP000236268">
    <property type="component" value="Unassembled WGS sequence"/>
</dbReference>
<dbReference type="Gene3D" id="1.10.287.130">
    <property type="match status" value="1"/>
</dbReference>
<dbReference type="Gene3D" id="3.30.450.20">
    <property type="entry name" value="PAS domain"/>
    <property type="match status" value="2"/>
</dbReference>
<dbReference type="InterPro" id="IPR004358">
    <property type="entry name" value="Sig_transdc_His_kin-like_C"/>
</dbReference>
<comment type="catalytic activity">
    <reaction evidence="1">
        <text>ATP + protein L-histidine = ADP + protein N-phospho-L-histidine.</text>
        <dbReference type="EC" id="2.7.13.3"/>
    </reaction>
</comment>
<keyword evidence="7" id="KW-0418">Kinase</keyword>
<keyword evidence="7" id="KW-0808">Transferase</keyword>
<name>A0A2K1FV11_9PROT</name>
<feature type="domain" description="Histidine kinase" evidence="5">
    <location>
        <begin position="325"/>
        <end position="535"/>
    </location>
</feature>
<dbReference type="InterPro" id="IPR005467">
    <property type="entry name" value="His_kinase_dom"/>
</dbReference>
<evidence type="ECO:0000256" key="1">
    <source>
        <dbReference type="ARBA" id="ARBA00000085"/>
    </source>
</evidence>
<dbReference type="SMART" id="SM00388">
    <property type="entry name" value="HisKA"/>
    <property type="match status" value="1"/>
</dbReference>
<dbReference type="EMBL" id="POWG01000031">
    <property type="protein sequence ID" value="PNQ96377.1"/>
    <property type="molecule type" value="Genomic_DNA"/>
</dbReference>
<dbReference type="RefSeq" id="WP_103040997.1">
    <property type="nucleotide sequence ID" value="NZ_POWG01000031.1"/>
</dbReference>
<dbReference type="Gene3D" id="3.40.50.2300">
    <property type="match status" value="1"/>
</dbReference>
<dbReference type="CDD" id="cd00082">
    <property type="entry name" value="HisKA"/>
    <property type="match status" value="1"/>
</dbReference>
<dbReference type="Pfam" id="PF00512">
    <property type="entry name" value="HisKA"/>
    <property type="match status" value="1"/>
</dbReference>
<organism evidence="7 8">
    <name type="scientific">Azospirillum argentinense</name>
    <dbReference type="NCBI Taxonomy" id="2970906"/>
    <lineage>
        <taxon>Bacteria</taxon>
        <taxon>Pseudomonadati</taxon>
        <taxon>Pseudomonadota</taxon>
        <taxon>Alphaproteobacteria</taxon>
        <taxon>Rhodospirillales</taxon>
        <taxon>Azospirillaceae</taxon>
        <taxon>Azospirillum</taxon>
    </lineage>
</organism>
<dbReference type="PROSITE" id="PS50109">
    <property type="entry name" value="HIS_KIN"/>
    <property type="match status" value="1"/>
</dbReference>
<dbReference type="InterPro" id="IPR036097">
    <property type="entry name" value="HisK_dim/P_sf"/>
</dbReference>
<dbReference type="InterPro" id="IPR003661">
    <property type="entry name" value="HisK_dim/P_dom"/>
</dbReference>
<dbReference type="EC" id="2.7.13.3" evidence="2"/>
<dbReference type="PROSITE" id="PS50110">
    <property type="entry name" value="RESPONSE_REGULATORY"/>
    <property type="match status" value="1"/>
</dbReference>
<feature type="modified residue" description="4-aspartylphosphate" evidence="4">
    <location>
        <position position="619"/>
    </location>
</feature>
<dbReference type="InterPro" id="IPR036890">
    <property type="entry name" value="HATPase_C_sf"/>
</dbReference>
<evidence type="ECO:0000256" key="2">
    <source>
        <dbReference type="ARBA" id="ARBA00012438"/>
    </source>
</evidence>
<dbReference type="PANTHER" id="PTHR43065:SF42">
    <property type="entry name" value="TWO-COMPONENT SENSOR PPRA"/>
    <property type="match status" value="1"/>
</dbReference>
<gene>
    <name evidence="7" type="ORF">C1S70_23810</name>
</gene>
<dbReference type="AlphaFoldDB" id="A0A2K1FV11"/>
<evidence type="ECO:0000259" key="5">
    <source>
        <dbReference type="PROSITE" id="PS50109"/>
    </source>
</evidence>
<evidence type="ECO:0000259" key="6">
    <source>
        <dbReference type="PROSITE" id="PS50110"/>
    </source>
</evidence>
<dbReference type="Pfam" id="PF00072">
    <property type="entry name" value="Response_reg"/>
    <property type="match status" value="1"/>
</dbReference>
<dbReference type="Gene3D" id="3.30.565.10">
    <property type="entry name" value="Histidine kinase-like ATPase, C-terminal domain"/>
    <property type="match status" value="1"/>
</dbReference>
<dbReference type="InterPro" id="IPR001789">
    <property type="entry name" value="Sig_transdc_resp-reg_receiver"/>
</dbReference>